<comment type="caution">
    <text evidence="2">The sequence shown here is derived from an EMBL/GenBank/DDBJ whole genome shotgun (WGS) entry which is preliminary data.</text>
</comment>
<reference evidence="2" key="1">
    <citation type="submission" date="2023-03" db="EMBL/GenBank/DDBJ databases">
        <title>Massive genome expansion in bonnet fungi (Mycena s.s.) driven by repeated elements and novel gene families across ecological guilds.</title>
        <authorList>
            <consortium name="Lawrence Berkeley National Laboratory"/>
            <person name="Harder C.B."/>
            <person name="Miyauchi S."/>
            <person name="Viragh M."/>
            <person name="Kuo A."/>
            <person name="Thoen E."/>
            <person name="Andreopoulos B."/>
            <person name="Lu D."/>
            <person name="Skrede I."/>
            <person name="Drula E."/>
            <person name="Henrissat B."/>
            <person name="Morin E."/>
            <person name="Kohler A."/>
            <person name="Barry K."/>
            <person name="LaButti K."/>
            <person name="Morin E."/>
            <person name="Salamov A."/>
            <person name="Lipzen A."/>
            <person name="Mereny Z."/>
            <person name="Hegedus B."/>
            <person name="Baldrian P."/>
            <person name="Stursova M."/>
            <person name="Weitz H."/>
            <person name="Taylor A."/>
            <person name="Grigoriev I.V."/>
            <person name="Nagy L.G."/>
            <person name="Martin F."/>
            <person name="Kauserud H."/>
        </authorList>
    </citation>
    <scope>NUCLEOTIDE SEQUENCE</scope>
    <source>
        <strain evidence="2">CBHHK200</strain>
    </source>
</reference>
<evidence type="ECO:0000313" key="3">
    <source>
        <dbReference type="Proteomes" id="UP001218188"/>
    </source>
</evidence>
<accession>A0AAD6SJ03</accession>
<sequence>MVKASRILSSLFLGSGLAAAARGYAARVEGGIGAGGQELTRKSNDLTKDGFITNIFEWLLTPVLGGNQLLAWGLGSLAEVAFKSAIPCLGEVFSGTSQTCLWHVLDAAIGDWDSLFEPTSGRRKRDGSGSYTASIPYNLPNGTVAHMTVIHTQIIPLSPGSSNMYTTLAARPNASSWAHAYTRQYGNTTPIRIFHRRINDAEEGDDAGLVNQIRAGATWNPNMLTKRVEEDDDGVVLDYLWKDSSVGAWDLYHDDSPVDTTASDSATIVQEFMSDNNAIATCATPVIVADDGGLLQATAGVAAFGWNNQPFGFDGRSSGWLSGCAVDGE</sequence>
<feature type="signal peptide" evidence="1">
    <location>
        <begin position="1"/>
        <end position="20"/>
    </location>
</feature>
<dbReference type="AlphaFoldDB" id="A0AAD6SJ03"/>
<protein>
    <submittedName>
        <fullName evidence="2">Uncharacterized protein</fullName>
    </submittedName>
</protein>
<organism evidence="2 3">
    <name type="scientific">Mycena alexandri</name>
    <dbReference type="NCBI Taxonomy" id="1745969"/>
    <lineage>
        <taxon>Eukaryota</taxon>
        <taxon>Fungi</taxon>
        <taxon>Dikarya</taxon>
        <taxon>Basidiomycota</taxon>
        <taxon>Agaricomycotina</taxon>
        <taxon>Agaricomycetes</taxon>
        <taxon>Agaricomycetidae</taxon>
        <taxon>Agaricales</taxon>
        <taxon>Marasmiineae</taxon>
        <taxon>Mycenaceae</taxon>
        <taxon>Mycena</taxon>
    </lineage>
</organism>
<evidence type="ECO:0000313" key="2">
    <source>
        <dbReference type="EMBL" id="KAJ7026352.1"/>
    </source>
</evidence>
<keyword evidence="3" id="KW-1185">Reference proteome</keyword>
<evidence type="ECO:0000256" key="1">
    <source>
        <dbReference type="SAM" id="SignalP"/>
    </source>
</evidence>
<proteinExistence type="predicted"/>
<gene>
    <name evidence="2" type="ORF">C8F04DRAFT_1125489</name>
</gene>
<feature type="chain" id="PRO_5042023795" evidence="1">
    <location>
        <begin position="21"/>
        <end position="329"/>
    </location>
</feature>
<dbReference type="Proteomes" id="UP001218188">
    <property type="component" value="Unassembled WGS sequence"/>
</dbReference>
<dbReference type="EMBL" id="JARJCM010000139">
    <property type="protein sequence ID" value="KAJ7026352.1"/>
    <property type="molecule type" value="Genomic_DNA"/>
</dbReference>
<keyword evidence="1" id="KW-0732">Signal</keyword>
<name>A0AAD6SJ03_9AGAR</name>